<dbReference type="Proteomes" id="UP000712281">
    <property type="component" value="Unassembled WGS sequence"/>
</dbReference>
<protein>
    <submittedName>
        <fullName evidence="3">Uncharacterized protein</fullName>
    </submittedName>
</protein>
<organism evidence="3">
    <name type="scientific">Brassica cretica</name>
    <name type="common">Mustard</name>
    <dbReference type="NCBI Taxonomy" id="69181"/>
    <lineage>
        <taxon>Eukaryota</taxon>
        <taxon>Viridiplantae</taxon>
        <taxon>Streptophyta</taxon>
        <taxon>Embryophyta</taxon>
        <taxon>Tracheophyta</taxon>
        <taxon>Spermatophyta</taxon>
        <taxon>Magnoliopsida</taxon>
        <taxon>eudicotyledons</taxon>
        <taxon>Gunneridae</taxon>
        <taxon>Pentapetalae</taxon>
        <taxon>rosids</taxon>
        <taxon>malvids</taxon>
        <taxon>Brassicales</taxon>
        <taxon>Brassicaceae</taxon>
        <taxon>Brassiceae</taxon>
        <taxon>Brassica</taxon>
    </lineage>
</organism>
<feature type="compositionally biased region" description="Polar residues" evidence="1">
    <location>
        <begin position="89"/>
        <end position="108"/>
    </location>
</feature>
<feature type="compositionally biased region" description="Polar residues" evidence="1">
    <location>
        <begin position="21"/>
        <end position="39"/>
    </location>
</feature>
<feature type="compositionally biased region" description="Basic residues" evidence="1">
    <location>
        <begin position="61"/>
        <end position="86"/>
    </location>
</feature>
<evidence type="ECO:0000313" key="2">
    <source>
        <dbReference type="EMBL" id="KAF2541699.1"/>
    </source>
</evidence>
<dbReference type="AlphaFoldDB" id="A0A8S9JN85"/>
<gene>
    <name evidence="2" type="ORF">F2Q68_00028546</name>
    <name evidence="3" type="ORF">F2Q70_00033684</name>
</gene>
<accession>A0A8S9JN85</accession>
<proteinExistence type="predicted"/>
<sequence>MKRERDNTSLGEPLDGGGLINPTTRNQSQSTKQNYTSYKRSIVINRSIINEGKRAIETRDSKRRSPNRSGITRKKPATPPQKHHRSQKPDSSAEMNASHQNQKPTIQLQGDRCIPESVPDERENKPPETVGDKNTTPTLSLKDF</sequence>
<comment type="caution">
    <text evidence="3">The sequence shown here is derived from an EMBL/GenBank/DDBJ whole genome shotgun (WGS) entry which is preliminary data.</text>
</comment>
<dbReference type="EMBL" id="QGKY02000246">
    <property type="protein sequence ID" value="KAF2583980.1"/>
    <property type="molecule type" value="Genomic_DNA"/>
</dbReference>
<reference evidence="3" key="1">
    <citation type="submission" date="2019-12" db="EMBL/GenBank/DDBJ databases">
        <title>Genome sequencing and annotation of Brassica cretica.</title>
        <authorList>
            <person name="Studholme D.J."/>
            <person name="Sarris P.F."/>
        </authorList>
    </citation>
    <scope>NUCLEOTIDE SEQUENCE</scope>
    <source>
        <strain evidence="2">PFS-001/15</strain>
        <strain evidence="3">PFS-102/07</strain>
        <tissue evidence="3">Leaf</tissue>
    </source>
</reference>
<feature type="region of interest" description="Disordered" evidence="1">
    <location>
        <begin position="1"/>
        <end position="144"/>
    </location>
</feature>
<dbReference type="EMBL" id="QGKW02002005">
    <property type="protein sequence ID" value="KAF2541699.1"/>
    <property type="molecule type" value="Genomic_DNA"/>
</dbReference>
<evidence type="ECO:0000256" key="1">
    <source>
        <dbReference type="SAM" id="MobiDB-lite"/>
    </source>
</evidence>
<feature type="compositionally biased region" description="Polar residues" evidence="1">
    <location>
        <begin position="132"/>
        <end position="144"/>
    </location>
</feature>
<name>A0A8S9JN85_BRACR</name>
<evidence type="ECO:0000313" key="3">
    <source>
        <dbReference type="EMBL" id="KAF2583980.1"/>
    </source>
</evidence>
<feature type="compositionally biased region" description="Basic and acidic residues" evidence="1">
    <location>
        <begin position="51"/>
        <end position="60"/>
    </location>
</feature>